<dbReference type="InterPro" id="IPR009734">
    <property type="entry name" value="Myoviridae_GpU"/>
</dbReference>
<protein>
    <submittedName>
        <fullName evidence="1">Putative tail protein GpU</fullName>
    </submittedName>
</protein>
<accession>V5YTC2</accession>
<evidence type="ECO:0000313" key="1">
    <source>
        <dbReference type="EMBL" id="BAO20622.1"/>
    </source>
</evidence>
<keyword evidence="2" id="KW-1185">Reference proteome</keyword>
<dbReference type="EMBL" id="AB775548">
    <property type="protein sequence ID" value="BAO20622.1"/>
    <property type="molecule type" value="Genomic_DNA"/>
</dbReference>
<dbReference type="OrthoDB" id="12756at10239"/>
<dbReference type="KEGG" id="vg:17825065"/>
<dbReference type="Proteomes" id="UP000201835">
    <property type="component" value="Segment"/>
</dbReference>
<dbReference type="Pfam" id="PF06995">
    <property type="entry name" value="Phage_P2_GpU"/>
    <property type="match status" value="1"/>
</dbReference>
<dbReference type="RefSeq" id="YP_008873198.1">
    <property type="nucleotide sequence ID" value="NC_023006.1"/>
</dbReference>
<name>V5YTC2_9CAUD</name>
<evidence type="ECO:0000313" key="2">
    <source>
        <dbReference type="Proteomes" id="UP000201835"/>
    </source>
</evidence>
<dbReference type="GeneID" id="17825065"/>
<sequence length="321" mass="32552">MIGHRIGASVMLQLGSFQFSIRTAAYQELTRESGHRWAAQDLYGREPGLQYTGPESQTMALSGVIYTEYRGGTGQLNALRNLAAGGMPLNLVEGSGRMLGRWVIERVQEKQAVFADAGLPRKQEFTVQLKKFPADAPGFSNLAKVAGTVAAGVSKATGATGTLSSAKSAVGKFVENAGSAVGSAITSMNTTLGAMKDKATEIGNGVGPVVATVSRGISSARALQNQVANLKESLQNMNSLGNIQSAVIGVMSAASAASNAGAVAAAAAGALGVQINVPAASPSAVQAVNDCGLACGRTAVTSAGIYNDADSLVKSITSASN</sequence>
<reference evidence="1 2" key="1">
    <citation type="journal article" date="2015" name="J Appl Environ Microbiol">
        <title>Complete Genome Sequence Analysis of Two Pseudomonas plecoglossicida Phages, Potential Therapeutic Agents.</title>
        <authorList>
            <person name="Kawato Y."/>
            <person name="Yasuike M."/>
            <person name="Nakamura Y."/>
            <person name="Shigenobu Y."/>
            <person name="Fujiwara A."/>
            <person name="Sano M."/>
            <person name="Nakai T."/>
        </authorList>
    </citation>
    <scope>NUCLEOTIDE SEQUENCE [LARGE SCALE GENOMIC DNA]</scope>
</reference>
<organism evidence="1 2">
    <name type="scientific">Pseudomonas phage PPpW-3</name>
    <dbReference type="NCBI Taxonomy" id="1279082"/>
    <lineage>
        <taxon>Viruses</taxon>
        <taxon>Duplodnaviria</taxon>
        <taxon>Heunggongvirae</taxon>
        <taxon>Uroviricota</taxon>
        <taxon>Caudoviricetes</taxon>
        <taxon>Hiroshimavirus</taxon>
        <taxon>Hiroshimavirus PPpW3</taxon>
    </lineage>
</organism>
<proteinExistence type="predicted"/>